<comment type="caution">
    <text evidence="2">The sequence shown here is derived from an EMBL/GenBank/DDBJ whole genome shotgun (WGS) entry which is preliminary data.</text>
</comment>
<name>A0A7V5H3U0_CALAY</name>
<evidence type="ECO:0000313" key="2">
    <source>
        <dbReference type="EMBL" id="HHE55290.1"/>
    </source>
</evidence>
<proteinExistence type="predicted"/>
<reference evidence="2" key="1">
    <citation type="journal article" date="2020" name="mSystems">
        <title>Genome- and Community-Level Interaction Insights into Carbon Utilization and Element Cycling Functions of Hydrothermarchaeota in Hydrothermal Sediment.</title>
        <authorList>
            <person name="Zhou Z."/>
            <person name="Liu Y."/>
            <person name="Xu W."/>
            <person name="Pan J."/>
            <person name="Luo Z.H."/>
            <person name="Li M."/>
        </authorList>
    </citation>
    <scope>NUCLEOTIDE SEQUENCE [LARGE SCALE GENOMIC DNA]</scope>
    <source>
        <strain evidence="2">HyVt-76</strain>
    </source>
</reference>
<accession>A0A7V5H3U0</accession>
<feature type="non-terminal residue" evidence="2">
    <location>
        <position position="267"/>
    </location>
</feature>
<dbReference type="Proteomes" id="UP000886111">
    <property type="component" value="Unassembled WGS sequence"/>
</dbReference>
<organism evidence="2">
    <name type="scientific">Caldithrix abyssi</name>
    <dbReference type="NCBI Taxonomy" id="187145"/>
    <lineage>
        <taxon>Bacteria</taxon>
        <taxon>Pseudomonadati</taxon>
        <taxon>Calditrichota</taxon>
        <taxon>Calditrichia</taxon>
        <taxon>Calditrichales</taxon>
        <taxon>Calditrichaceae</taxon>
        <taxon>Caldithrix</taxon>
    </lineage>
</organism>
<gene>
    <name evidence="2" type="ORF">ENL21_05865</name>
</gene>
<evidence type="ECO:0000259" key="1">
    <source>
        <dbReference type="Pfam" id="PF11412"/>
    </source>
</evidence>
<feature type="domain" description="Thiol:disulfide interchange protein DsbD N-terminal" evidence="1">
    <location>
        <begin position="48"/>
        <end position="167"/>
    </location>
</feature>
<sequence length="267" mass="30634">MISTSIRHLMSKTSGNKGIFSLWFLILLSFSLVRGQSLFDQPRHVQARIIPETEWATPGETIWLAIEMKAEDGWHFYYKNYGQTGKPTEFFFESPEGVKVGPVQWPYPEVIAELDIITFGYHGTQYFLVPVSLNPGVQPGKNITIKVAIDWLECKETCIPGEAELQITLPVKKESPKVNEANTQLFSDARFKIPVRLTDWQVSATGDDQNYKIQLTPPKWFKDEIKSMYFFPYQDGIIQYQAKQTVKQKGNSYLIELPRSQQTESLV</sequence>
<protein>
    <recommendedName>
        <fullName evidence="1">Thiol:disulfide interchange protein DsbD N-terminal domain-containing protein</fullName>
    </recommendedName>
</protein>
<dbReference type="EMBL" id="DRTD01000429">
    <property type="protein sequence ID" value="HHE55290.1"/>
    <property type="molecule type" value="Genomic_DNA"/>
</dbReference>
<dbReference type="Pfam" id="PF11412">
    <property type="entry name" value="DsbD_N"/>
    <property type="match status" value="1"/>
</dbReference>
<dbReference type="InterPro" id="IPR028250">
    <property type="entry name" value="DsbDN"/>
</dbReference>
<dbReference type="AlphaFoldDB" id="A0A7V5H3U0"/>